<proteinExistence type="predicted"/>
<organism evidence="2 3">
    <name type="scientific">Roseovarius litoreus</name>
    <dbReference type="NCBI Taxonomy" id="1155722"/>
    <lineage>
        <taxon>Bacteria</taxon>
        <taxon>Pseudomonadati</taxon>
        <taxon>Pseudomonadota</taxon>
        <taxon>Alphaproteobacteria</taxon>
        <taxon>Rhodobacterales</taxon>
        <taxon>Roseobacteraceae</taxon>
        <taxon>Roseovarius</taxon>
    </lineage>
</organism>
<evidence type="ECO:0008006" key="4">
    <source>
        <dbReference type="Google" id="ProtNLM"/>
    </source>
</evidence>
<keyword evidence="3" id="KW-1185">Reference proteome</keyword>
<sequence>MKVDANPMQKAHAAPRCTATSKRSGQRCKAPAVRGWAVCRMHGARGGHGSGKANPAYKHGLRSREFVEMRKAINEIVREEKEIEELIG</sequence>
<feature type="region of interest" description="Disordered" evidence="1">
    <location>
        <begin position="1"/>
        <end position="25"/>
    </location>
</feature>
<accession>A0A1M7F2A0</accession>
<gene>
    <name evidence="2" type="ORF">SAMN05443432_10415</name>
</gene>
<evidence type="ECO:0000313" key="2">
    <source>
        <dbReference type="EMBL" id="SHL98175.1"/>
    </source>
</evidence>
<name>A0A1M7F2A0_9RHOB</name>
<evidence type="ECO:0000313" key="3">
    <source>
        <dbReference type="Proteomes" id="UP000322545"/>
    </source>
</evidence>
<dbReference type="RefSeq" id="WP_149779226.1">
    <property type="nucleotide sequence ID" value="NZ_FRCB01000004.1"/>
</dbReference>
<dbReference type="AlphaFoldDB" id="A0A1M7F2A0"/>
<dbReference type="EMBL" id="FRCB01000004">
    <property type="protein sequence ID" value="SHL98175.1"/>
    <property type="molecule type" value="Genomic_DNA"/>
</dbReference>
<reference evidence="2 3" key="1">
    <citation type="submission" date="2016-11" db="EMBL/GenBank/DDBJ databases">
        <authorList>
            <person name="Varghese N."/>
            <person name="Submissions S."/>
        </authorList>
    </citation>
    <scope>NUCLEOTIDE SEQUENCE [LARGE SCALE GENOMIC DNA]</scope>
    <source>
        <strain evidence="2 3">DSM 28249</strain>
    </source>
</reference>
<protein>
    <recommendedName>
        <fullName evidence="4">Glucans biosynthesis protein</fullName>
    </recommendedName>
</protein>
<evidence type="ECO:0000256" key="1">
    <source>
        <dbReference type="SAM" id="MobiDB-lite"/>
    </source>
</evidence>
<dbReference type="Proteomes" id="UP000322545">
    <property type="component" value="Unassembled WGS sequence"/>
</dbReference>